<dbReference type="AlphaFoldDB" id="B1ZVF4"/>
<proteinExistence type="predicted"/>
<feature type="domain" description="Cytochrome c" evidence="15">
    <location>
        <begin position="387"/>
        <end position="464"/>
    </location>
</feature>
<feature type="transmembrane region" description="Helical" evidence="12">
    <location>
        <begin position="36"/>
        <end position="63"/>
    </location>
</feature>
<evidence type="ECO:0000259" key="15">
    <source>
        <dbReference type="PROSITE" id="PS51007"/>
    </source>
</evidence>
<evidence type="ECO:0000256" key="3">
    <source>
        <dbReference type="ARBA" id="ARBA00022617"/>
    </source>
</evidence>
<keyword evidence="9 12" id="KW-0472">Membrane</keyword>
<dbReference type="InterPro" id="IPR027387">
    <property type="entry name" value="Cytb/b6-like_sf"/>
</dbReference>
<keyword evidence="7 12" id="KW-1133">Transmembrane helix</keyword>
<feature type="transmembrane region" description="Helical" evidence="12">
    <location>
        <begin position="91"/>
        <end position="114"/>
    </location>
</feature>
<dbReference type="Proteomes" id="UP000007013">
    <property type="component" value="Chromosome"/>
</dbReference>
<dbReference type="PANTHER" id="PTHR19271">
    <property type="entry name" value="CYTOCHROME B"/>
    <property type="match status" value="1"/>
</dbReference>
<dbReference type="HOGENOM" id="CLU_031114_4_1_0"/>
<keyword evidence="3 10" id="KW-0349">Heme</keyword>
<feature type="region of interest" description="Disordered" evidence="11">
    <location>
        <begin position="466"/>
        <end position="488"/>
    </location>
</feature>
<dbReference type="Pfam" id="PF13442">
    <property type="entry name" value="Cytochrome_CBB3"/>
    <property type="match status" value="1"/>
</dbReference>
<keyword evidence="4 12" id="KW-0812">Transmembrane</keyword>
<organism evidence="16 17">
    <name type="scientific">Opitutus terrae (strain DSM 11246 / JCM 15787 / PB90-1)</name>
    <dbReference type="NCBI Taxonomy" id="452637"/>
    <lineage>
        <taxon>Bacteria</taxon>
        <taxon>Pseudomonadati</taxon>
        <taxon>Verrucomicrobiota</taxon>
        <taxon>Opitutia</taxon>
        <taxon>Opitutales</taxon>
        <taxon>Opitutaceae</taxon>
        <taxon>Opitutus</taxon>
    </lineage>
</organism>
<protein>
    <submittedName>
        <fullName evidence="16">Cytochrome b/b6 domain</fullName>
    </submittedName>
</protein>
<gene>
    <name evidence="16" type="ordered locus">Oter_3544</name>
</gene>
<keyword evidence="6" id="KW-0249">Electron transport</keyword>
<feature type="transmembrane region" description="Helical" evidence="12">
    <location>
        <begin position="315"/>
        <end position="332"/>
    </location>
</feature>
<dbReference type="GO" id="GO:0009055">
    <property type="term" value="F:electron transfer activity"/>
    <property type="evidence" value="ECO:0007669"/>
    <property type="project" value="InterPro"/>
</dbReference>
<evidence type="ECO:0000256" key="12">
    <source>
        <dbReference type="SAM" id="Phobius"/>
    </source>
</evidence>
<evidence type="ECO:0000313" key="16">
    <source>
        <dbReference type="EMBL" id="ACB76821.1"/>
    </source>
</evidence>
<evidence type="ECO:0000256" key="2">
    <source>
        <dbReference type="ARBA" id="ARBA00022448"/>
    </source>
</evidence>
<dbReference type="KEGG" id="ote:Oter_3544"/>
<dbReference type="InterPro" id="IPR009056">
    <property type="entry name" value="Cyt_c-like_dom"/>
</dbReference>
<feature type="domain" description="Cytochrome b/b6 N-terminal region profile" evidence="13">
    <location>
        <begin position="8"/>
        <end position="219"/>
    </location>
</feature>
<evidence type="ECO:0000256" key="7">
    <source>
        <dbReference type="ARBA" id="ARBA00022989"/>
    </source>
</evidence>
<dbReference type="GO" id="GO:0022904">
    <property type="term" value="P:respiratory electron transport chain"/>
    <property type="evidence" value="ECO:0007669"/>
    <property type="project" value="InterPro"/>
</dbReference>
<evidence type="ECO:0000256" key="8">
    <source>
        <dbReference type="ARBA" id="ARBA00023004"/>
    </source>
</evidence>
<evidence type="ECO:0000259" key="13">
    <source>
        <dbReference type="PROSITE" id="PS51002"/>
    </source>
</evidence>
<feature type="transmembrane region" description="Helical" evidence="12">
    <location>
        <begin position="344"/>
        <end position="363"/>
    </location>
</feature>
<dbReference type="Pfam" id="PF00033">
    <property type="entry name" value="Cytochrome_B"/>
    <property type="match status" value="1"/>
</dbReference>
<dbReference type="PANTHER" id="PTHR19271:SF16">
    <property type="entry name" value="CYTOCHROME B"/>
    <property type="match status" value="1"/>
</dbReference>
<dbReference type="Pfam" id="PF00032">
    <property type="entry name" value="Cytochrom_B_C"/>
    <property type="match status" value="1"/>
</dbReference>
<dbReference type="eggNOG" id="COG1290">
    <property type="taxonomic scope" value="Bacteria"/>
</dbReference>
<evidence type="ECO:0000256" key="9">
    <source>
        <dbReference type="ARBA" id="ARBA00023136"/>
    </source>
</evidence>
<accession>B1ZVF4</accession>
<feature type="domain" description="Cytochrome b/b6 C-terminal region profile" evidence="14">
    <location>
        <begin position="235"/>
        <end position="367"/>
    </location>
</feature>
<comment type="subcellular location">
    <subcellularLocation>
        <location evidence="1">Membrane</location>
        <topology evidence="1">Multi-pass membrane protein</topology>
    </subcellularLocation>
</comment>
<evidence type="ECO:0000256" key="6">
    <source>
        <dbReference type="ARBA" id="ARBA00022982"/>
    </source>
</evidence>
<feature type="transmembrane region" description="Helical" evidence="12">
    <location>
        <begin position="254"/>
        <end position="272"/>
    </location>
</feature>
<dbReference type="GO" id="GO:0016020">
    <property type="term" value="C:membrane"/>
    <property type="evidence" value="ECO:0007669"/>
    <property type="project" value="UniProtKB-SubCell"/>
</dbReference>
<keyword evidence="8 10" id="KW-0408">Iron</keyword>
<dbReference type="SUPFAM" id="SSF81342">
    <property type="entry name" value="Transmembrane di-heme cytochromes"/>
    <property type="match status" value="1"/>
</dbReference>
<feature type="compositionally biased region" description="Basic and acidic residues" evidence="11">
    <location>
        <begin position="468"/>
        <end position="480"/>
    </location>
</feature>
<dbReference type="SUPFAM" id="SSF46626">
    <property type="entry name" value="Cytochrome c"/>
    <property type="match status" value="1"/>
</dbReference>
<dbReference type="GO" id="GO:0020037">
    <property type="term" value="F:heme binding"/>
    <property type="evidence" value="ECO:0007669"/>
    <property type="project" value="InterPro"/>
</dbReference>
<sequence>MKRRIVSIWDWLDDRLGLSALFGPSLKHLVPHDARWWYVFGSATLAAFIVQIITGVALAFSYVPSSAEAYESLRFITDEAPLGSFMRGLHYFGASAMVLMIGAHMAQTFLFGAYKYPREMSWSTGVLLLGFTLVMGFTGQLLRWDQTAAWSVVVAAEQAGRVPFIGNWLATFILGGSTLGGATLSRFFAIHVFLIPGIMFAFIGLHLWLVLRHGISEPPKPGRPVNPATYRQEYHAELERTGVPFWPDGAWRDFVFGAAMIVVIAVLAIVFGPPPIENPPDPSILQADPRPDWYLLWYFAVLALIPESMEGIVMILAPALIGIILLLAPILGHKGERHWSRRPWSIAVVLFSVLMIGSLWIVGKQSPWSPNFEAKPLPASVVRSEDPLVVDGARVFHDRACLNCHLVEGHGGRRGPDLTLVGDRLKETDVIIRIVNGGRNMPAYGTILRPDEVHALTAFLLTRNRANVPREHEPARHDRGPAAGQPGQ</sequence>
<keyword evidence="17" id="KW-1185">Reference proteome</keyword>
<dbReference type="InterPro" id="IPR036909">
    <property type="entry name" value="Cyt_c-like_dom_sf"/>
</dbReference>
<dbReference type="SUPFAM" id="SSF81648">
    <property type="entry name" value="a domain/subunit of cytochrome bc1 complex (Ubiquinol-cytochrome c reductase)"/>
    <property type="match status" value="1"/>
</dbReference>
<dbReference type="PROSITE" id="PS51002">
    <property type="entry name" value="CYTB_NTER"/>
    <property type="match status" value="1"/>
</dbReference>
<evidence type="ECO:0000256" key="4">
    <source>
        <dbReference type="ARBA" id="ARBA00022692"/>
    </source>
</evidence>
<name>B1ZVF4_OPITP</name>
<feature type="transmembrane region" description="Helical" evidence="12">
    <location>
        <begin position="126"/>
        <end position="144"/>
    </location>
</feature>
<dbReference type="PROSITE" id="PS51007">
    <property type="entry name" value="CYTC"/>
    <property type="match status" value="1"/>
</dbReference>
<dbReference type="STRING" id="452637.Oter_3544"/>
<evidence type="ECO:0000256" key="10">
    <source>
        <dbReference type="PROSITE-ProRule" id="PRU00433"/>
    </source>
</evidence>
<evidence type="ECO:0000256" key="11">
    <source>
        <dbReference type="SAM" id="MobiDB-lite"/>
    </source>
</evidence>
<keyword evidence="2" id="KW-0813">Transport</keyword>
<dbReference type="eggNOG" id="COG2010">
    <property type="taxonomic scope" value="Bacteria"/>
</dbReference>
<dbReference type="GO" id="GO:0016491">
    <property type="term" value="F:oxidoreductase activity"/>
    <property type="evidence" value="ECO:0007669"/>
    <property type="project" value="InterPro"/>
</dbReference>
<dbReference type="InterPro" id="IPR005798">
    <property type="entry name" value="Cyt_b/b6_C"/>
</dbReference>
<dbReference type="InterPro" id="IPR016174">
    <property type="entry name" value="Di-haem_cyt_TM"/>
</dbReference>
<dbReference type="Gene3D" id="1.10.760.10">
    <property type="entry name" value="Cytochrome c-like domain"/>
    <property type="match status" value="1"/>
</dbReference>
<dbReference type="PROSITE" id="PS51003">
    <property type="entry name" value="CYTB_CTER"/>
    <property type="match status" value="1"/>
</dbReference>
<dbReference type="GO" id="GO:0046872">
    <property type="term" value="F:metal ion binding"/>
    <property type="evidence" value="ECO:0007669"/>
    <property type="project" value="UniProtKB-KW"/>
</dbReference>
<evidence type="ECO:0000313" key="17">
    <source>
        <dbReference type="Proteomes" id="UP000007013"/>
    </source>
</evidence>
<evidence type="ECO:0000256" key="5">
    <source>
        <dbReference type="ARBA" id="ARBA00022723"/>
    </source>
</evidence>
<feature type="transmembrane region" description="Helical" evidence="12">
    <location>
        <begin position="192"/>
        <end position="211"/>
    </location>
</feature>
<dbReference type="InterPro" id="IPR005797">
    <property type="entry name" value="Cyt_b/b6_N"/>
</dbReference>
<dbReference type="RefSeq" id="WP_012376350.1">
    <property type="nucleotide sequence ID" value="NC_010571.1"/>
</dbReference>
<evidence type="ECO:0000259" key="14">
    <source>
        <dbReference type="PROSITE" id="PS51003"/>
    </source>
</evidence>
<dbReference type="EMBL" id="CP001032">
    <property type="protein sequence ID" value="ACB76821.1"/>
    <property type="molecule type" value="Genomic_DNA"/>
</dbReference>
<dbReference type="Gene3D" id="1.20.810.10">
    <property type="entry name" value="Cytochrome Bc1 Complex, Chain C"/>
    <property type="match status" value="1"/>
</dbReference>
<dbReference type="InterPro" id="IPR036150">
    <property type="entry name" value="Cyt_b/b6_C_sf"/>
</dbReference>
<dbReference type="OrthoDB" id="9804503at2"/>
<evidence type="ECO:0000256" key="1">
    <source>
        <dbReference type="ARBA" id="ARBA00004141"/>
    </source>
</evidence>
<reference evidence="16 17" key="1">
    <citation type="journal article" date="2011" name="J. Bacteriol.">
        <title>Genome sequence of the verrucomicrobium Opitutus terrae PB90-1, an abundant inhabitant of rice paddy soil ecosystems.</title>
        <authorList>
            <person name="van Passel M.W."/>
            <person name="Kant R."/>
            <person name="Palva A."/>
            <person name="Copeland A."/>
            <person name="Lucas S."/>
            <person name="Lapidus A."/>
            <person name="Glavina del Rio T."/>
            <person name="Pitluck S."/>
            <person name="Goltsman E."/>
            <person name="Clum A."/>
            <person name="Sun H."/>
            <person name="Schmutz J."/>
            <person name="Larimer F.W."/>
            <person name="Land M.L."/>
            <person name="Hauser L."/>
            <person name="Kyrpides N."/>
            <person name="Mikhailova N."/>
            <person name="Richardson P.P."/>
            <person name="Janssen P.H."/>
            <person name="de Vos W.M."/>
            <person name="Smidt H."/>
        </authorList>
    </citation>
    <scope>NUCLEOTIDE SEQUENCE [LARGE SCALE GENOMIC DNA]</scope>
    <source>
        <strain evidence="17">DSM 11246 / JCM 15787 / PB90-1</strain>
    </source>
</reference>
<keyword evidence="5 10" id="KW-0479">Metal-binding</keyword>